<keyword evidence="1" id="KW-0677">Repeat</keyword>
<reference evidence="4" key="1">
    <citation type="journal article" date="2021" name="Microbiol. Resour. Announc.">
        <title>LGAAP: Leishmaniinae Genome Assembly and Annotation Pipeline.</title>
        <authorList>
            <person name="Almutairi H."/>
            <person name="Urbaniak M.D."/>
            <person name="Bates M.D."/>
            <person name="Jariyapan N."/>
            <person name="Kwakye-Nuako G."/>
            <person name="Thomaz-Soccol V."/>
            <person name="Al-Salem W.S."/>
            <person name="Dillon R.J."/>
            <person name="Bates P.A."/>
            <person name="Gatherer D."/>
        </authorList>
    </citation>
    <scope>NUCLEOTIDE SEQUENCE [LARGE SCALE GENOMIC DNA]</scope>
</reference>
<dbReference type="PANTHER" id="PTHR43215">
    <property type="entry name" value="RADIAL SPOKE HEAD 1 HOMOLOG"/>
    <property type="match status" value="1"/>
</dbReference>
<feature type="compositionally biased region" description="Low complexity" evidence="2">
    <location>
        <begin position="915"/>
        <end position="925"/>
    </location>
</feature>
<evidence type="ECO:0000313" key="4">
    <source>
        <dbReference type="Proteomes" id="UP000673552"/>
    </source>
</evidence>
<feature type="compositionally biased region" description="Basic residues" evidence="2">
    <location>
        <begin position="929"/>
        <end position="941"/>
    </location>
</feature>
<gene>
    <name evidence="3" type="ORF">LSCM1_04463</name>
</gene>
<dbReference type="Proteomes" id="UP000673552">
    <property type="component" value="Unassembled WGS sequence"/>
</dbReference>
<evidence type="ECO:0000256" key="1">
    <source>
        <dbReference type="ARBA" id="ARBA00022737"/>
    </source>
</evidence>
<keyword evidence="4" id="KW-1185">Reference proteome</keyword>
<dbReference type="SUPFAM" id="SSF82185">
    <property type="entry name" value="Histone H3 K4-specific methyltransferase SET7/9 N-terminal domain"/>
    <property type="match status" value="4"/>
</dbReference>
<dbReference type="PANTHER" id="PTHR43215:SF14">
    <property type="entry name" value="RADIAL SPOKE HEAD 1 HOMOLOG"/>
    <property type="match status" value="1"/>
</dbReference>
<dbReference type="Gene3D" id="2.20.110.10">
    <property type="entry name" value="Histone H3 K4-specific methyltransferase SET7/9 N-terminal domain"/>
    <property type="match status" value="3"/>
</dbReference>
<feature type="compositionally biased region" description="Polar residues" evidence="2">
    <location>
        <begin position="1014"/>
        <end position="1039"/>
    </location>
</feature>
<feature type="region of interest" description="Disordered" evidence="2">
    <location>
        <begin position="444"/>
        <end position="472"/>
    </location>
</feature>
<sequence>MPKATAVPSSKSNAALCAPPSSAVTTTAASASTTSASAAVRSLWDRTFSNGDTYHGEALYVHDKDRQPVKDGKGRYTWTSCGAVYDGDWKGGLPHGTGVMRVPGVNGYEYAGGFKDGKRSGKGRCEFTNGRVYEGEWREDEMNGTGTLRGACNVDNFTEYTGSFQNGMRSGKHGRCIYANGDVYSGAWSAGKRQGFGEWLLHRPDTGAAPAARPVRYQGAFDGDAPQANSIGEAELEYGDGSFYTGGIDAQMRRHGKGVHRLASGDVFEGSFAQDQRVGRGVLHGSDGSVCEGHWYRDQLDGDVRITFAVPPSSFDSASYSTAYETNSRATSSAFVAWLLRLNQPEHVAHPMKTYHGPCVAGIFTGDCAVITYMDGSSYNGAVRNGVPHGAGVLRDRPLPPPTGVHGIDSGECARKRLPATCVPLRLLLTLTCYEGTFSNGEADGNGTGEWRTDASAPQAAPTSSPADAPITPPNFMRALAAGLRCWDPALYGQLDGTYTGQWARGLPHGEGTWRWSDGSRYCGAVAHYVPSGAGTLTGASSIQYTGDLREGQAEGSGLWEDKVRGLKYEGQWLAGQPHGLGVATLLAVASPPALQASTPTLSVSSRVYEGTWANGKPSGQGREYAFEDRRQLVFEGGYVDGYRDGEGTFFFGVEDETTGGASLPPPPVPSLPHYLKYRGTFRRGVPGGGPGCLTLRNKTKVEGWFDAQLQPLAGRDVSILSGSKAWTFKGVYDAAKHSGCGVVTFANGDVYDGEVEDTSFGDGQWQQPLFNLQRHGCGIYKFVEGNRLRCTWMHNVLHGAGTYTSADGVQTERNYADGVLTGEAVAAIAEGGSSGSGGGVHIEVDRGVVTGNVFTPENEFPNTLSAEALKSRMPDLQQKSKLQSRKRQPFAFMRKGEARQASAAGEAALVGCAASTGTSTPTPAQRRSPQRHSKDAKRRLVSAPNPANQKLSPRTSAVGSASPSDAAANRGGGGSSPPRAGYQASLPSAKVMPSAPSPSHPTPLYSLRRPQRRCSNPLSTVLTASSADGTSPITTTPPSARLPFDRRSKGGGGGGATSPTTSAYLTRFQVGIRQLDSIARSCSPTPSAVSEYLTPTAAGSSCPVTTPAQSGSRGRLSSALLAGRVQEAQQRKHRPITGSLKALMDAASAIRSIRDDEIYQLTEAMRELNERIWQLRFTLASREGADGGGNGEGKRAYAKAALPTKGEGKRSSTSKEALAALVQERRAIMERLQHVVNTQE</sequence>
<dbReference type="KEGG" id="lmat:92514483"/>
<proteinExistence type="predicted"/>
<feature type="region of interest" description="Disordered" evidence="2">
    <location>
        <begin position="915"/>
        <end position="1062"/>
    </location>
</feature>
<accession>A0A836G2J0</accession>
<dbReference type="GeneID" id="92514483"/>
<name>A0A836G2J0_9TRYP</name>
<comment type="caution">
    <text evidence="3">The sequence shown here is derived from an EMBL/GenBank/DDBJ whole genome shotgun (WGS) entry which is preliminary data.</text>
</comment>
<protein>
    <submittedName>
        <fullName evidence="3">Uncharacterized protein</fullName>
    </submittedName>
</protein>
<dbReference type="RefSeq" id="XP_067177066.1">
    <property type="nucleotide sequence ID" value="XM_067321971.1"/>
</dbReference>
<reference evidence="4" key="2">
    <citation type="journal article" date="2021" name="Sci. Data">
        <title>Chromosome-scale genome sequencing, assembly and annotation of six genomes from subfamily Leishmaniinae.</title>
        <authorList>
            <person name="Almutairi H."/>
            <person name="Urbaniak M.D."/>
            <person name="Bates M.D."/>
            <person name="Jariyapan N."/>
            <person name="Kwakye-Nuako G."/>
            <person name="Thomaz Soccol V."/>
            <person name="Al-Salem W.S."/>
            <person name="Dillon R.J."/>
            <person name="Bates P.A."/>
            <person name="Gatherer D."/>
        </authorList>
    </citation>
    <scope>NUCLEOTIDE SEQUENCE [LARGE SCALE GENOMIC DNA]</scope>
</reference>
<feature type="region of interest" description="Disordered" evidence="2">
    <location>
        <begin position="873"/>
        <end position="899"/>
    </location>
</feature>
<dbReference type="AlphaFoldDB" id="A0A836G2J0"/>
<feature type="region of interest" description="Disordered" evidence="2">
    <location>
        <begin position="1184"/>
        <end position="1216"/>
    </location>
</feature>
<evidence type="ECO:0000313" key="3">
    <source>
        <dbReference type="EMBL" id="KAG5473832.1"/>
    </source>
</evidence>
<dbReference type="SMART" id="SM00698">
    <property type="entry name" value="MORN"/>
    <property type="match status" value="14"/>
</dbReference>
<dbReference type="GO" id="GO:0005829">
    <property type="term" value="C:cytosol"/>
    <property type="evidence" value="ECO:0007669"/>
    <property type="project" value="TreeGrafter"/>
</dbReference>
<dbReference type="EMBL" id="JAFEUZ010000029">
    <property type="protein sequence ID" value="KAG5473832.1"/>
    <property type="molecule type" value="Genomic_DNA"/>
</dbReference>
<dbReference type="Pfam" id="PF02493">
    <property type="entry name" value="MORN"/>
    <property type="match status" value="15"/>
</dbReference>
<evidence type="ECO:0000256" key="2">
    <source>
        <dbReference type="SAM" id="MobiDB-lite"/>
    </source>
</evidence>
<dbReference type="OrthoDB" id="270720at2759"/>
<feature type="compositionally biased region" description="Low complexity" evidence="2">
    <location>
        <begin position="454"/>
        <end position="470"/>
    </location>
</feature>
<feature type="compositionally biased region" description="Polar residues" evidence="2">
    <location>
        <begin position="946"/>
        <end position="964"/>
    </location>
</feature>
<organism evidence="3 4">
    <name type="scientific">Leishmania martiniquensis</name>
    <dbReference type="NCBI Taxonomy" id="1580590"/>
    <lineage>
        <taxon>Eukaryota</taxon>
        <taxon>Discoba</taxon>
        <taxon>Euglenozoa</taxon>
        <taxon>Kinetoplastea</taxon>
        <taxon>Metakinetoplastina</taxon>
        <taxon>Trypanosomatida</taxon>
        <taxon>Trypanosomatidae</taxon>
        <taxon>Leishmaniinae</taxon>
        <taxon>Leishmania</taxon>
    </lineage>
</organism>
<dbReference type="InterPro" id="IPR003409">
    <property type="entry name" value="MORN"/>
</dbReference>